<proteinExistence type="predicted"/>
<name>A0ABN7UFF4_GIGMA</name>
<gene>
    <name evidence="1" type="ORF">GMARGA_LOCUS4895</name>
</gene>
<reference evidence="1 2" key="1">
    <citation type="submission" date="2021-06" db="EMBL/GenBank/DDBJ databases">
        <authorList>
            <person name="Kallberg Y."/>
            <person name="Tangrot J."/>
            <person name="Rosling A."/>
        </authorList>
    </citation>
    <scope>NUCLEOTIDE SEQUENCE [LARGE SCALE GENOMIC DNA]</scope>
    <source>
        <strain evidence="1 2">120-4 pot B 10/14</strain>
    </source>
</reference>
<sequence length="137" mass="15900">MCVIAASNYIRVDNNLEIEEIVLDEATILKEILPYDESDVEIEKISYSVALVHYTLLIQYVEQQEPVKFVKDQDLPQLRNKRKRMLMRISKAINHASQGLSHILFVFKDRFSEEEKEGFQKLAALKITESYITIGIP</sequence>
<evidence type="ECO:0000313" key="2">
    <source>
        <dbReference type="Proteomes" id="UP000789901"/>
    </source>
</evidence>
<comment type="caution">
    <text evidence="1">The sequence shown here is derived from an EMBL/GenBank/DDBJ whole genome shotgun (WGS) entry which is preliminary data.</text>
</comment>
<accession>A0ABN7UFF4</accession>
<protein>
    <submittedName>
        <fullName evidence="1">15118_t:CDS:1</fullName>
    </submittedName>
</protein>
<dbReference type="Proteomes" id="UP000789901">
    <property type="component" value="Unassembled WGS sequence"/>
</dbReference>
<organism evidence="1 2">
    <name type="scientific">Gigaspora margarita</name>
    <dbReference type="NCBI Taxonomy" id="4874"/>
    <lineage>
        <taxon>Eukaryota</taxon>
        <taxon>Fungi</taxon>
        <taxon>Fungi incertae sedis</taxon>
        <taxon>Mucoromycota</taxon>
        <taxon>Glomeromycotina</taxon>
        <taxon>Glomeromycetes</taxon>
        <taxon>Diversisporales</taxon>
        <taxon>Gigasporaceae</taxon>
        <taxon>Gigaspora</taxon>
    </lineage>
</organism>
<keyword evidence="2" id="KW-1185">Reference proteome</keyword>
<dbReference type="EMBL" id="CAJVQB010001996">
    <property type="protein sequence ID" value="CAG8558343.1"/>
    <property type="molecule type" value="Genomic_DNA"/>
</dbReference>
<evidence type="ECO:0000313" key="1">
    <source>
        <dbReference type="EMBL" id="CAG8558343.1"/>
    </source>
</evidence>